<evidence type="ECO:0000313" key="3">
    <source>
        <dbReference type="EMBL" id="PQL95015.1"/>
    </source>
</evidence>
<evidence type="ECO:0000313" key="4">
    <source>
        <dbReference type="Proteomes" id="UP000238042"/>
    </source>
</evidence>
<keyword evidence="4" id="KW-1185">Reference proteome</keyword>
<feature type="region of interest" description="Disordered" evidence="1">
    <location>
        <begin position="106"/>
        <end position="138"/>
    </location>
</feature>
<keyword evidence="2" id="KW-1133">Transmembrane helix</keyword>
<dbReference type="AlphaFoldDB" id="A0A2S8AFL1"/>
<dbReference type="OrthoDB" id="1272140at2"/>
<keyword evidence="2" id="KW-0812">Transmembrane</keyword>
<evidence type="ECO:0000256" key="2">
    <source>
        <dbReference type="SAM" id="Phobius"/>
    </source>
</evidence>
<feature type="transmembrane region" description="Helical" evidence="2">
    <location>
        <begin position="150"/>
        <end position="169"/>
    </location>
</feature>
<evidence type="ECO:0000256" key="1">
    <source>
        <dbReference type="SAM" id="MobiDB-lite"/>
    </source>
</evidence>
<proteinExistence type="predicted"/>
<protein>
    <submittedName>
        <fullName evidence="3">Uncharacterized protein</fullName>
    </submittedName>
</protein>
<dbReference type="EMBL" id="PSZM01000002">
    <property type="protein sequence ID" value="PQL95015.1"/>
    <property type="molecule type" value="Genomic_DNA"/>
</dbReference>
<organism evidence="3 4">
    <name type="scientific">Apibacter adventoris</name>
    <dbReference type="NCBI Taxonomy" id="1679466"/>
    <lineage>
        <taxon>Bacteria</taxon>
        <taxon>Pseudomonadati</taxon>
        <taxon>Bacteroidota</taxon>
        <taxon>Flavobacteriia</taxon>
        <taxon>Flavobacteriales</taxon>
        <taxon>Weeksellaceae</taxon>
        <taxon>Apibacter</taxon>
    </lineage>
</organism>
<reference evidence="3 4" key="1">
    <citation type="submission" date="2018-02" db="EMBL/GenBank/DDBJ databases">
        <title>Genome sequences of Apibacter spp., gut symbionts of Asian honey bees.</title>
        <authorList>
            <person name="Kwong W.K."/>
            <person name="Steele M.I."/>
            <person name="Moran N.A."/>
        </authorList>
    </citation>
    <scope>NUCLEOTIDE SEQUENCE [LARGE SCALE GENOMIC DNA]</scope>
    <source>
        <strain evidence="4">wkB301</strain>
    </source>
</reference>
<dbReference type="RefSeq" id="WP_105194184.1">
    <property type="nucleotide sequence ID" value="NZ_PSZM01000002.1"/>
</dbReference>
<keyword evidence="2" id="KW-0472">Membrane</keyword>
<sequence length="362" mass="42583">MITQEELLFDRLKKEVAQTFLQDFPSSNPDISQWKGLDIIYFQEHLRQKVKGNVSEKWFYTYFKSPFEKLPRIDMLNLLAQYCGYRRGWTEFTETIHLESLSNTQNNHITKSEKPNEALLNNNTTESESGKNEQADKEEVNYKKPIKTKAYIYVGIILIVLIFIVYGFIKFYENKNTYDFCFYDADRGTLIKSKLEIIVQRQGFSPEYYAVSNGCFSYKSTTDTLKMIVSSPIYKKETFVVGLKEIRDNGEDNHRNFKLRPDDYAIMLYYYSTLLNSADEKQKSELIKQRKEELNKLIADNALIYQVYDSELFGVEVLDKKKYIDFMTTPTTSLKNYVLIASQTDKNNKINLIKFKIQKDEN</sequence>
<dbReference type="Proteomes" id="UP000238042">
    <property type="component" value="Unassembled WGS sequence"/>
</dbReference>
<comment type="caution">
    <text evidence="3">The sequence shown here is derived from an EMBL/GenBank/DDBJ whole genome shotgun (WGS) entry which is preliminary data.</text>
</comment>
<gene>
    <name evidence="3" type="ORF">C4S77_02030</name>
</gene>
<accession>A0A2S8AFL1</accession>
<name>A0A2S8AFL1_9FLAO</name>
<feature type="compositionally biased region" description="Basic and acidic residues" evidence="1">
    <location>
        <begin position="128"/>
        <end position="138"/>
    </location>
</feature>